<sequence length="152" mass="16089">MSKKSTATASPSTHITQIKEGSVIKGNMTSKCSVRVDGHVTGDIVSEEKIIVGQNGEVGGNLSGTDIRIEGYVNGDVLSNGILQLSSTAKIFGKIFAKQMSVENGAEMNGKVTVGKEIEVPELETSSPSRSTRNIQMKPDGSKTDNYGNVAW</sequence>
<gene>
    <name evidence="3" type="ORF">SAMN05216290_2261</name>
</gene>
<evidence type="ECO:0000256" key="2">
    <source>
        <dbReference type="SAM" id="MobiDB-lite"/>
    </source>
</evidence>
<keyword evidence="4" id="KW-1185">Reference proteome</keyword>
<dbReference type="Pfam" id="PF04519">
    <property type="entry name" value="Bactofilin"/>
    <property type="match status" value="1"/>
</dbReference>
<dbReference type="AlphaFoldDB" id="A0A1I0QEG4"/>
<dbReference type="PANTHER" id="PTHR35024">
    <property type="entry name" value="HYPOTHETICAL CYTOSOLIC PROTEIN"/>
    <property type="match status" value="1"/>
</dbReference>
<evidence type="ECO:0000313" key="4">
    <source>
        <dbReference type="Proteomes" id="UP000199437"/>
    </source>
</evidence>
<dbReference type="STRING" id="1267423.SAMN05216290_2261"/>
<proteinExistence type="inferred from homology"/>
<feature type="region of interest" description="Disordered" evidence="2">
    <location>
        <begin position="117"/>
        <end position="152"/>
    </location>
</feature>
<dbReference type="OrthoDB" id="5432602at2"/>
<dbReference type="InterPro" id="IPR007607">
    <property type="entry name" value="BacA/B"/>
</dbReference>
<protein>
    <submittedName>
        <fullName evidence="3">Protein CcmA, bactofilin family</fullName>
    </submittedName>
</protein>
<organism evidence="3 4">
    <name type="scientific">Roseivirga pacifica</name>
    <dbReference type="NCBI Taxonomy" id="1267423"/>
    <lineage>
        <taxon>Bacteria</taxon>
        <taxon>Pseudomonadati</taxon>
        <taxon>Bacteroidota</taxon>
        <taxon>Cytophagia</taxon>
        <taxon>Cytophagales</taxon>
        <taxon>Roseivirgaceae</taxon>
        <taxon>Roseivirga</taxon>
    </lineage>
</organism>
<dbReference type="RefSeq" id="WP_090258690.1">
    <property type="nucleotide sequence ID" value="NZ_FOIR01000002.1"/>
</dbReference>
<dbReference type="Proteomes" id="UP000199437">
    <property type="component" value="Unassembled WGS sequence"/>
</dbReference>
<accession>A0A1I0QEG4</accession>
<name>A0A1I0QEG4_9BACT</name>
<reference evidence="4" key="1">
    <citation type="submission" date="2016-10" db="EMBL/GenBank/DDBJ databases">
        <authorList>
            <person name="Varghese N."/>
            <person name="Submissions S."/>
        </authorList>
    </citation>
    <scope>NUCLEOTIDE SEQUENCE [LARGE SCALE GENOMIC DNA]</scope>
    <source>
        <strain evidence="4">CGMCC 1.12402</strain>
    </source>
</reference>
<dbReference type="GeneID" id="99986967"/>
<feature type="compositionally biased region" description="Polar residues" evidence="2">
    <location>
        <begin position="124"/>
        <end position="135"/>
    </location>
</feature>
<dbReference type="PANTHER" id="PTHR35024:SF4">
    <property type="entry name" value="POLYMER-FORMING CYTOSKELETAL PROTEIN"/>
    <property type="match status" value="1"/>
</dbReference>
<comment type="similarity">
    <text evidence="1">Belongs to the bactofilin family.</text>
</comment>
<dbReference type="EMBL" id="FOIR01000002">
    <property type="protein sequence ID" value="SEW25464.1"/>
    <property type="molecule type" value="Genomic_DNA"/>
</dbReference>
<evidence type="ECO:0000256" key="1">
    <source>
        <dbReference type="ARBA" id="ARBA00044755"/>
    </source>
</evidence>
<evidence type="ECO:0000313" key="3">
    <source>
        <dbReference type="EMBL" id="SEW25464.1"/>
    </source>
</evidence>